<dbReference type="PANTHER" id="PTHR21621">
    <property type="entry name" value="RIBOSOMAL PROTEIN S6 MODIFICATION PROTEIN"/>
    <property type="match status" value="1"/>
</dbReference>
<dbReference type="PROSITE" id="PS50975">
    <property type="entry name" value="ATP_GRASP"/>
    <property type="match status" value="1"/>
</dbReference>
<dbReference type="Gene3D" id="3.30.470.20">
    <property type="entry name" value="ATP-grasp fold, B domain"/>
    <property type="match status" value="2"/>
</dbReference>
<dbReference type="PANTHER" id="PTHR21621:SF0">
    <property type="entry name" value="BETA-CITRYLGLUTAMATE SYNTHASE B-RELATED"/>
    <property type="match status" value="1"/>
</dbReference>
<evidence type="ECO:0000259" key="3">
    <source>
        <dbReference type="PROSITE" id="PS50975"/>
    </source>
</evidence>
<keyword evidence="2" id="KW-0547">Nucleotide-binding</keyword>
<dbReference type="Pfam" id="PF07478">
    <property type="entry name" value="Dala_Dala_lig_C"/>
    <property type="match status" value="1"/>
</dbReference>
<comment type="caution">
    <text evidence="4">The sequence shown here is derived from an EMBL/GenBank/DDBJ whole genome shotgun (WGS) entry which is preliminary data.</text>
</comment>
<name>A0A1I3V9S4_9HYPH</name>
<dbReference type="InterPro" id="IPR011095">
    <property type="entry name" value="Dala_Dala_lig_C"/>
</dbReference>
<dbReference type="RefSeq" id="WP_093516115.1">
    <property type="nucleotide sequence ID" value="NZ_FOSK01000001.1"/>
</dbReference>
<organism evidence="4 5">
    <name type="scientific">Pseudovibrio ascidiaceicola</name>
    <dbReference type="NCBI Taxonomy" id="285279"/>
    <lineage>
        <taxon>Bacteria</taxon>
        <taxon>Pseudomonadati</taxon>
        <taxon>Pseudomonadota</taxon>
        <taxon>Alphaproteobacteria</taxon>
        <taxon>Hyphomicrobiales</taxon>
        <taxon>Stappiaceae</taxon>
        <taxon>Pseudovibrio</taxon>
    </lineage>
</organism>
<evidence type="ECO:0000313" key="4">
    <source>
        <dbReference type="EMBL" id="SFJ91126.1"/>
    </source>
</evidence>
<protein>
    <submittedName>
        <fullName evidence="4">RimK-like ATP-grasp domain-containing protein</fullName>
    </submittedName>
</protein>
<evidence type="ECO:0000256" key="2">
    <source>
        <dbReference type="PROSITE-ProRule" id="PRU00409"/>
    </source>
</evidence>
<dbReference type="EMBL" id="FOSK01000001">
    <property type="protein sequence ID" value="SFJ91126.1"/>
    <property type="molecule type" value="Genomic_DNA"/>
</dbReference>
<sequence>MQFIPVSPDLPNLPLAPRLLAELCQEKGIKLALDSEFFYFGYIETGSGMRFPIKGGAFALNSYAAGEAARDKDFCGRLLQDAGLPTPDFKLIHSNKAIRQLSTANPHVARSLNTLTEAGDIAQSLGYPVFIKPNEGTQGVGVQKISEEAELNAHLTNALRSNDRMLVQKAVSGRDYRVIVLDGTILAIIERRPLSLIGNGSHPIAELLANKIKTLTTRSGGYKVESNDPRILKAIRVAGYDLTTVLPDGELLQLLSNANLSTGGEAVDVTDLASHRFKNLAVEAARVCGLRYAGVDILCDDLSKNDAPANVLELNAGPGLTNFWQASPNHHHRVRAIYRGVLEAILQQST</sequence>
<gene>
    <name evidence="4" type="ORF">SAMN04488518_101230</name>
</gene>
<keyword evidence="1" id="KW-0436">Ligase</keyword>
<evidence type="ECO:0000256" key="1">
    <source>
        <dbReference type="ARBA" id="ARBA00022598"/>
    </source>
</evidence>
<dbReference type="InterPro" id="IPR013651">
    <property type="entry name" value="ATP-grasp_RimK-type"/>
</dbReference>
<reference evidence="4 5" key="1">
    <citation type="submission" date="2016-10" db="EMBL/GenBank/DDBJ databases">
        <authorList>
            <person name="Varghese N."/>
            <person name="Submissions S."/>
        </authorList>
    </citation>
    <scope>NUCLEOTIDE SEQUENCE [LARGE SCALE GENOMIC DNA]</scope>
    <source>
        <strain evidence="4 5">DSM 16392</strain>
    </source>
</reference>
<keyword evidence="5" id="KW-1185">Reference proteome</keyword>
<dbReference type="SUPFAM" id="SSF56059">
    <property type="entry name" value="Glutathione synthetase ATP-binding domain-like"/>
    <property type="match status" value="1"/>
</dbReference>
<feature type="domain" description="ATP-grasp" evidence="3">
    <location>
        <begin position="76"/>
        <end position="350"/>
    </location>
</feature>
<dbReference type="InterPro" id="IPR011761">
    <property type="entry name" value="ATP-grasp"/>
</dbReference>
<keyword evidence="2" id="KW-0067">ATP-binding</keyword>
<dbReference type="Proteomes" id="UP000199598">
    <property type="component" value="Unassembled WGS sequence"/>
</dbReference>
<proteinExistence type="predicted"/>
<dbReference type="Pfam" id="PF08443">
    <property type="entry name" value="RimK"/>
    <property type="match status" value="1"/>
</dbReference>
<accession>A0A1I3V9S4</accession>
<evidence type="ECO:0000313" key="5">
    <source>
        <dbReference type="Proteomes" id="UP000199598"/>
    </source>
</evidence>